<proteinExistence type="predicted"/>
<evidence type="ECO:0000313" key="2">
    <source>
        <dbReference type="Proteomes" id="UP000054383"/>
    </source>
</evidence>
<dbReference type="OMA" id="THNQTNE"/>
<dbReference type="Proteomes" id="UP000054383">
    <property type="component" value="Unassembled WGS sequence"/>
</dbReference>
<accession>A0A0U1LXY2</accession>
<protein>
    <submittedName>
        <fullName evidence="1">Uncharacterized protein</fullName>
    </submittedName>
</protein>
<organism evidence="1 2">
    <name type="scientific">Talaromyces islandicus</name>
    <name type="common">Penicillium islandicum</name>
    <dbReference type="NCBI Taxonomy" id="28573"/>
    <lineage>
        <taxon>Eukaryota</taxon>
        <taxon>Fungi</taxon>
        <taxon>Dikarya</taxon>
        <taxon>Ascomycota</taxon>
        <taxon>Pezizomycotina</taxon>
        <taxon>Eurotiomycetes</taxon>
        <taxon>Eurotiomycetidae</taxon>
        <taxon>Eurotiales</taxon>
        <taxon>Trichocomaceae</taxon>
        <taxon>Talaromyces</taxon>
        <taxon>Talaromyces sect. Islandici</taxon>
    </lineage>
</organism>
<dbReference type="STRING" id="28573.A0A0U1LXY2"/>
<name>A0A0U1LXY2_TALIS</name>
<evidence type="ECO:0000313" key="1">
    <source>
        <dbReference type="EMBL" id="CRG88224.1"/>
    </source>
</evidence>
<gene>
    <name evidence="1" type="ORF">PISL3812_05251</name>
</gene>
<dbReference type="AlphaFoldDB" id="A0A0U1LXY2"/>
<dbReference type="EMBL" id="CVMT01000004">
    <property type="protein sequence ID" value="CRG88224.1"/>
    <property type="molecule type" value="Genomic_DNA"/>
</dbReference>
<sequence>MAPLTEESLTQHNLLMSKQKISTEESYAAKVVKWEKIHQIYRQLGDTMGYKIVIDNNNDQVEDTASKDTTLQESESSCNLEELFTPDHPSNEGPLERFFTPDGCSDPCHFARYALGTQLANKDGIEARRLLAELCVETIVQNGNASKGSTHV</sequence>
<reference evidence="1 2" key="1">
    <citation type="submission" date="2015-04" db="EMBL/GenBank/DDBJ databases">
        <authorList>
            <person name="Syromyatnikov M.Y."/>
            <person name="Popov V.N."/>
        </authorList>
    </citation>
    <scope>NUCLEOTIDE SEQUENCE [LARGE SCALE GENOMIC DNA]</scope>
    <source>
        <strain evidence="1">WF-38-12</strain>
    </source>
</reference>
<dbReference type="OrthoDB" id="4224309at2759"/>
<keyword evidence="2" id="KW-1185">Reference proteome</keyword>